<comment type="caution">
    <text evidence="1">The sequence shown here is derived from an EMBL/GenBank/DDBJ whole genome shotgun (WGS) entry which is preliminary data.</text>
</comment>
<reference evidence="1 2" key="1">
    <citation type="submission" date="2013-08" db="EMBL/GenBank/DDBJ databases">
        <authorList>
            <person name="Weinstock G."/>
            <person name="Sodergren E."/>
            <person name="Wylie T."/>
            <person name="Fulton L."/>
            <person name="Fulton R."/>
            <person name="Fronick C."/>
            <person name="O'Laughlin M."/>
            <person name="Godfrey J."/>
            <person name="Miner T."/>
            <person name="Herter B."/>
            <person name="Appelbaum E."/>
            <person name="Cordes M."/>
            <person name="Lek S."/>
            <person name="Wollam A."/>
            <person name="Pepin K.H."/>
            <person name="Palsikar V.B."/>
            <person name="Mitreva M."/>
            <person name="Wilson R.K."/>
        </authorList>
    </citation>
    <scope>NUCLEOTIDE SEQUENCE [LARGE SCALE GENOMIC DNA]</scope>
    <source>
        <strain evidence="1 2">ATCC 12856</strain>
    </source>
</reference>
<dbReference type="STRING" id="649747.HMPREF0083_00324"/>
<dbReference type="EMBL" id="AWSJ01000032">
    <property type="protein sequence ID" value="ERI11588.1"/>
    <property type="molecule type" value="Genomic_DNA"/>
</dbReference>
<proteinExistence type="predicted"/>
<dbReference type="AlphaFoldDB" id="U1XAL2"/>
<evidence type="ECO:0000313" key="2">
    <source>
        <dbReference type="Proteomes" id="UP000016511"/>
    </source>
</evidence>
<gene>
    <name evidence="1" type="ORF">HMPREF0083_00324</name>
</gene>
<dbReference type="PATRIC" id="fig|649747.3.peg.294"/>
<dbReference type="Proteomes" id="UP000016511">
    <property type="component" value="Unassembled WGS sequence"/>
</dbReference>
<keyword evidence="2" id="KW-1185">Reference proteome</keyword>
<accession>U1XAL2</accession>
<evidence type="ECO:0000313" key="1">
    <source>
        <dbReference type="EMBL" id="ERI11588.1"/>
    </source>
</evidence>
<sequence>MAPHDVHTSDWINRHMFVVEDKKRGKGDGQERSEKDTLAFLLLERRAHPTSSFCRLSYLQPLELLLLRKVNFM</sequence>
<organism evidence="1 2">
    <name type="scientific">Aneurinibacillus aneurinilyticus ATCC 12856</name>
    <dbReference type="NCBI Taxonomy" id="649747"/>
    <lineage>
        <taxon>Bacteria</taxon>
        <taxon>Bacillati</taxon>
        <taxon>Bacillota</taxon>
        <taxon>Bacilli</taxon>
        <taxon>Bacillales</taxon>
        <taxon>Paenibacillaceae</taxon>
        <taxon>Aneurinibacillus group</taxon>
        <taxon>Aneurinibacillus</taxon>
    </lineage>
</organism>
<dbReference type="HOGENOM" id="CLU_202313_0_0_9"/>
<name>U1XAL2_ANEAE</name>
<protein>
    <submittedName>
        <fullName evidence="1">Uncharacterized protein</fullName>
    </submittedName>
</protein>